<proteinExistence type="predicted"/>
<dbReference type="EMBL" id="RDRB01000008">
    <property type="protein sequence ID" value="ROT99019.1"/>
    <property type="molecule type" value="Genomic_DNA"/>
</dbReference>
<name>A0A3N2QV45_9RHOB</name>
<protein>
    <submittedName>
        <fullName evidence="1">Uncharacterized protein</fullName>
    </submittedName>
</protein>
<sequence length="67" mass="7756">MKDRTRVIDRIQDEAAGLKLRMPFERGAPRAALIARRQRRDEIVNLAQTRARIAAAARRFDLDQALR</sequence>
<comment type="caution">
    <text evidence="1">The sequence shown here is derived from an EMBL/GenBank/DDBJ whole genome shotgun (WGS) entry which is preliminary data.</text>
</comment>
<dbReference type="AlphaFoldDB" id="A0A3N2QV45"/>
<accession>A0A3N2QV45</accession>
<keyword evidence="2" id="KW-1185">Reference proteome</keyword>
<evidence type="ECO:0000313" key="1">
    <source>
        <dbReference type="EMBL" id="ROT99019.1"/>
    </source>
</evidence>
<reference evidence="1 2" key="1">
    <citation type="submission" date="2018-10" db="EMBL/GenBank/DDBJ databases">
        <title>Histidinibacterium lentulum gen. nov., sp. nov., a marine bacterium from the culture broth of Picochlorum sp. 122.</title>
        <authorList>
            <person name="Wang G."/>
        </authorList>
    </citation>
    <scope>NUCLEOTIDE SEQUENCE [LARGE SCALE GENOMIC DNA]</scope>
    <source>
        <strain evidence="1 2">B17</strain>
    </source>
</reference>
<dbReference type="Proteomes" id="UP000268016">
    <property type="component" value="Unassembled WGS sequence"/>
</dbReference>
<evidence type="ECO:0000313" key="2">
    <source>
        <dbReference type="Proteomes" id="UP000268016"/>
    </source>
</evidence>
<dbReference type="RefSeq" id="WP_123643201.1">
    <property type="nucleotide sequence ID" value="NZ_ML119088.1"/>
</dbReference>
<organism evidence="1 2">
    <name type="scientific">Histidinibacterium lentulum</name>
    <dbReference type="NCBI Taxonomy" id="2480588"/>
    <lineage>
        <taxon>Bacteria</taxon>
        <taxon>Pseudomonadati</taxon>
        <taxon>Pseudomonadota</taxon>
        <taxon>Alphaproteobacteria</taxon>
        <taxon>Rhodobacterales</taxon>
        <taxon>Paracoccaceae</taxon>
        <taxon>Histidinibacterium</taxon>
    </lineage>
</organism>
<gene>
    <name evidence="1" type="ORF">EAT49_15460</name>
</gene>